<dbReference type="Proteomes" id="UP000077066">
    <property type="component" value="Unassembled WGS sequence"/>
</dbReference>
<dbReference type="PANTHER" id="PTHR10859">
    <property type="entry name" value="GLYCOSYL TRANSFERASE"/>
    <property type="match status" value="1"/>
</dbReference>
<keyword evidence="3" id="KW-1185">Reference proteome</keyword>
<gene>
    <name evidence="2" type="ORF">MBFIL_06050</name>
</gene>
<dbReference type="RefSeq" id="WP_066971383.1">
    <property type="nucleotide sequence ID" value="NZ_LWMT01000087.1"/>
</dbReference>
<name>A0A166DM12_9EURY</name>
<dbReference type="EMBL" id="LWMT01000087">
    <property type="protein sequence ID" value="KZX15741.1"/>
    <property type="molecule type" value="Genomic_DNA"/>
</dbReference>
<dbReference type="Gene3D" id="3.90.550.10">
    <property type="entry name" value="Spore Coat Polysaccharide Biosynthesis Protein SpsA, Chain A"/>
    <property type="match status" value="1"/>
</dbReference>
<dbReference type="PANTHER" id="PTHR10859:SF91">
    <property type="entry name" value="DOLICHYL-PHOSPHATE BETA-GLUCOSYLTRANSFERASE"/>
    <property type="match status" value="1"/>
</dbReference>
<comment type="caution">
    <text evidence="2">The sequence shown here is derived from an EMBL/GenBank/DDBJ whole genome shotgun (WGS) entry which is preliminary data.</text>
</comment>
<evidence type="ECO:0000313" key="2">
    <source>
        <dbReference type="EMBL" id="KZX15741.1"/>
    </source>
</evidence>
<sequence length="249" mass="27889">MSSSKNNIEIANNSKNNNLLSTGDKSVFLVIPAYNEENALGNLLENLVRFDYKIVVVDDGSKDETYLIAKSIKEKFQNNIFLCKHLINRGVGAATKTGMEDALIHGAKYIITFDADGQHAIEDIEKVTKALIENRADVVIGSRPFKDMPFSKRVANMIMNFITLLFYKVAVKDSQSGLRGYDALVIPKLNIHSDGYGALSEFTREIKKNNLKLEEVEITTIYTPETQAKGTNAIVGFKIFVKMVRDIFR</sequence>
<dbReference type="CDD" id="cd04179">
    <property type="entry name" value="DPM_DPG-synthase_like"/>
    <property type="match status" value="1"/>
</dbReference>
<dbReference type="SUPFAM" id="SSF53448">
    <property type="entry name" value="Nucleotide-diphospho-sugar transferases"/>
    <property type="match status" value="1"/>
</dbReference>
<evidence type="ECO:0000313" key="3">
    <source>
        <dbReference type="Proteomes" id="UP000077066"/>
    </source>
</evidence>
<dbReference type="GO" id="GO:0006487">
    <property type="term" value="P:protein N-linked glycosylation"/>
    <property type="evidence" value="ECO:0007669"/>
    <property type="project" value="TreeGrafter"/>
</dbReference>
<dbReference type="STRING" id="55758.MBFIL_06050"/>
<keyword evidence="2" id="KW-0328">Glycosyltransferase</keyword>
<keyword evidence="2" id="KW-0808">Transferase</keyword>
<dbReference type="PATRIC" id="fig|55758.3.peg.680"/>
<dbReference type="GO" id="GO:0047267">
    <property type="term" value="F:undecaprenyl-phosphate mannosyltransferase activity"/>
    <property type="evidence" value="ECO:0007669"/>
    <property type="project" value="UniProtKB-EC"/>
</dbReference>
<reference evidence="2 3" key="1">
    <citation type="submission" date="2016-04" db="EMBL/GenBank/DDBJ databases">
        <title>Genome sequence of Methanobrevibacter filiformis DSM 11501.</title>
        <authorList>
            <person name="Poehlein A."/>
            <person name="Seedorf H."/>
            <person name="Daniel R."/>
        </authorList>
    </citation>
    <scope>NUCLEOTIDE SEQUENCE [LARGE SCALE GENOMIC DNA]</scope>
    <source>
        <strain evidence="2 3">DSM 11501</strain>
    </source>
</reference>
<accession>A0A166DM12</accession>
<organism evidence="2 3">
    <name type="scientific">Methanobrevibacter filiformis</name>
    <dbReference type="NCBI Taxonomy" id="55758"/>
    <lineage>
        <taxon>Archaea</taxon>
        <taxon>Methanobacteriati</taxon>
        <taxon>Methanobacteriota</taxon>
        <taxon>Methanomada group</taxon>
        <taxon>Methanobacteria</taxon>
        <taxon>Methanobacteriales</taxon>
        <taxon>Methanobacteriaceae</taxon>
        <taxon>Methanobrevibacter</taxon>
    </lineage>
</organism>
<dbReference type="OrthoDB" id="11098at2157"/>
<evidence type="ECO:0000259" key="1">
    <source>
        <dbReference type="Pfam" id="PF00535"/>
    </source>
</evidence>
<dbReference type="InterPro" id="IPR001173">
    <property type="entry name" value="Glyco_trans_2-like"/>
</dbReference>
<dbReference type="Pfam" id="PF00535">
    <property type="entry name" value="Glycos_transf_2"/>
    <property type="match status" value="1"/>
</dbReference>
<feature type="domain" description="Glycosyltransferase 2-like" evidence="1">
    <location>
        <begin position="29"/>
        <end position="157"/>
    </location>
</feature>
<dbReference type="InterPro" id="IPR029044">
    <property type="entry name" value="Nucleotide-diphossugar_trans"/>
</dbReference>
<protein>
    <submittedName>
        <fullName evidence="2">Undecaprenyl-phosphate mannosyltransferase</fullName>
        <ecNumber evidence="2">2.4.1.54</ecNumber>
    </submittedName>
</protein>
<dbReference type="AlphaFoldDB" id="A0A166DM12"/>
<proteinExistence type="predicted"/>
<dbReference type="EC" id="2.4.1.54" evidence="2"/>